<comment type="caution">
    <text evidence="2">The sequence shown here is derived from an EMBL/GenBank/DDBJ whole genome shotgun (WGS) entry which is preliminary data.</text>
</comment>
<sequence length="203" mass="22452">MENLQFYLKPLFEYWYYSLISGVFLLFAAKFVEKIAIAVLGFLLGINMIFPVVVEKVPQLNEVLSNYYQIAMIVVGIITAAILYALYKSITFIFGFGIVGILGYYLTDIVLKYLNLNANNPTYIAIGTGLVFGILGGIVTYKKSSEVIGILSVLIGAGTLAVVAMKFISHGDLTTPLYSSVFLVIFLLLVVIGFVVNFRKKKE</sequence>
<gene>
    <name evidence="2" type="ORF">XJ44_04980</name>
</gene>
<dbReference type="EMBL" id="LBFC01000018">
    <property type="protein sequence ID" value="ONN27142.1"/>
    <property type="molecule type" value="Genomic_DNA"/>
</dbReference>
<accession>A0ABX3IIY0</accession>
<feature type="transmembrane region" description="Helical" evidence="1">
    <location>
        <begin position="35"/>
        <end position="54"/>
    </location>
</feature>
<feature type="transmembrane region" description="Helical" evidence="1">
    <location>
        <begin position="12"/>
        <end position="28"/>
    </location>
</feature>
<dbReference type="Proteomes" id="UP000242616">
    <property type="component" value="Unassembled WGS sequence"/>
</dbReference>
<dbReference type="RefSeq" id="WP_077198279.1">
    <property type="nucleotide sequence ID" value="NZ_LBFC01000018.1"/>
</dbReference>
<proteinExistence type="predicted"/>
<keyword evidence="3" id="KW-1185">Reference proteome</keyword>
<organism evidence="2 3">
    <name type="scientific">Thermosipho affectus</name>
    <dbReference type="NCBI Taxonomy" id="660294"/>
    <lineage>
        <taxon>Bacteria</taxon>
        <taxon>Thermotogati</taxon>
        <taxon>Thermotogota</taxon>
        <taxon>Thermotogae</taxon>
        <taxon>Thermotogales</taxon>
        <taxon>Fervidobacteriaceae</taxon>
        <taxon>Thermosipho</taxon>
    </lineage>
</organism>
<reference evidence="2 3" key="1">
    <citation type="submission" date="2015-06" db="EMBL/GenBank/DDBJ databases">
        <title>Genome sequencing of Thermotogales isolates from hydrothermal vents.</title>
        <authorList>
            <person name="Haverkamp T.H."/>
            <person name="Kublanov I.V."/>
            <person name="Nesbo C.L."/>
        </authorList>
    </citation>
    <scope>NUCLEOTIDE SEQUENCE [LARGE SCALE GENOMIC DNA]</scope>
    <source>
        <strain evidence="3">ik275mar</strain>
    </source>
</reference>
<feature type="transmembrane region" description="Helical" evidence="1">
    <location>
        <begin position="92"/>
        <end position="111"/>
    </location>
</feature>
<evidence type="ECO:0000313" key="3">
    <source>
        <dbReference type="Proteomes" id="UP000242616"/>
    </source>
</evidence>
<name>A0ABX3IIY0_9BACT</name>
<evidence type="ECO:0000256" key="1">
    <source>
        <dbReference type="SAM" id="Phobius"/>
    </source>
</evidence>
<evidence type="ECO:0000313" key="2">
    <source>
        <dbReference type="EMBL" id="ONN27142.1"/>
    </source>
</evidence>
<feature type="transmembrane region" description="Helical" evidence="1">
    <location>
        <begin position="148"/>
        <end position="168"/>
    </location>
</feature>
<feature type="transmembrane region" description="Helical" evidence="1">
    <location>
        <begin position="180"/>
        <end position="198"/>
    </location>
</feature>
<feature type="transmembrane region" description="Helical" evidence="1">
    <location>
        <begin position="123"/>
        <end position="141"/>
    </location>
</feature>
<evidence type="ECO:0008006" key="4">
    <source>
        <dbReference type="Google" id="ProtNLM"/>
    </source>
</evidence>
<keyword evidence="1" id="KW-0472">Membrane</keyword>
<keyword evidence="1" id="KW-0812">Transmembrane</keyword>
<protein>
    <recommendedName>
        <fullName evidence="4">DUF4203 domain-containing protein</fullName>
    </recommendedName>
</protein>
<keyword evidence="1" id="KW-1133">Transmembrane helix</keyword>
<feature type="transmembrane region" description="Helical" evidence="1">
    <location>
        <begin position="66"/>
        <end position="87"/>
    </location>
</feature>